<evidence type="ECO:0000313" key="5">
    <source>
        <dbReference type="Proteomes" id="UP000281553"/>
    </source>
</evidence>
<proteinExistence type="predicted"/>
<organism evidence="4 5">
    <name type="scientific">Dibothriocephalus latus</name>
    <name type="common">Fish tapeworm</name>
    <name type="synonym">Diphyllobothrium latum</name>
    <dbReference type="NCBI Taxonomy" id="60516"/>
    <lineage>
        <taxon>Eukaryota</taxon>
        <taxon>Metazoa</taxon>
        <taxon>Spiralia</taxon>
        <taxon>Lophotrochozoa</taxon>
        <taxon>Platyhelminthes</taxon>
        <taxon>Cestoda</taxon>
        <taxon>Eucestoda</taxon>
        <taxon>Diphyllobothriidea</taxon>
        <taxon>Diphyllobothriidae</taxon>
        <taxon>Dibothriocephalus</taxon>
    </lineage>
</organism>
<dbReference type="InterPro" id="IPR001452">
    <property type="entry name" value="SH3_domain"/>
</dbReference>
<name>A0A3P6TXC2_DIBLA</name>
<accession>A0A3P6TXC2</accession>
<evidence type="ECO:0000256" key="2">
    <source>
        <dbReference type="PROSITE-ProRule" id="PRU00192"/>
    </source>
</evidence>
<dbReference type="OrthoDB" id="207120at2759"/>
<dbReference type="Proteomes" id="UP000281553">
    <property type="component" value="Unassembled WGS sequence"/>
</dbReference>
<evidence type="ECO:0000259" key="3">
    <source>
        <dbReference type="PROSITE" id="PS50002"/>
    </source>
</evidence>
<dbReference type="EMBL" id="UYRU01044873">
    <property type="protein sequence ID" value="VDK88009.1"/>
    <property type="molecule type" value="Genomic_DNA"/>
</dbReference>
<reference evidence="4 5" key="1">
    <citation type="submission" date="2018-11" db="EMBL/GenBank/DDBJ databases">
        <authorList>
            <consortium name="Pathogen Informatics"/>
        </authorList>
    </citation>
    <scope>NUCLEOTIDE SEQUENCE [LARGE SCALE GENOMIC DNA]</scope>
</reference>
<dbReference type="Pfam" id="PF00018">
    <property type="entry name" value="SH3_1"/>
    <property type="match status" value="1"/>
</dbReference>
<evidence type="ECO:0000256" key="1">
    <source>
        <dbReference type="ARBA" id="ARBA00022443"/>
    </source>
</evidence>
<protein>
    <recommendedName>
        <fullName evidence="3">SH3 domain-containing protein</fullName>
    </recommendedName>
</protein>
<gene>
    <name evidence="4" type="ORF">DILT_LOCUS4129</name>
</gene>
<dbReference type="PROSITE" id="PS50002">
    <property type="entry name" value="SH3"/>
    <property type="match status" value="1"/>
</dbReference>
<dbReference type="InterPro" id="IPR035824">
    <property type="entry name" value="Endophilin_A_SH3"/>
</dbReference>
<feature type="domain" description="SH3" evidence="3">
    <location>
        <begin position="19"/>
        <end position="78"/>
    </location>
</feature>
<dbReference type="SUPFAM" id="SSF50044">
    <property type="entry name" value="SH3-domain"/>
    <property type="match status" value="1"/>
</dbReference>
<dbReference type="AlphaFoldDB" id="A0A3P6TXC2"/>
<dbReference type="CDD" id="cd11803">
    <property type="entry name" value="SH3_Endophilin_A"/>
    <property type="match status" value="1"/>
</dbReference>
<dbReference type="SMART" id="SM00326">
    <property type="entry name" value="SH3"/>
    <property type="match status" value="1"/>
</dbReference>
<dbReference type="PRINTS" id="PR00452">
    <property type="entry name" value="SH3DOMAIN"/>
</dbReference>
<dbReference type="PRINTS" id="PR00499">
    <property type="entry name" value="P67PHOX"/>
</dbReference>
<evidence type="ECO:0000313" key="4">
    <source>
        <dbReference type="EMBL" id="VDK88009.1"/>
    </source>
</evidence>
<keyword evidence="1 2" id="KW-0728">SH3 domain</keyword>
<sequence>MRSSATAAQSKESYWGRLEGGPCCRALYQFDAENDTELAFAEGDIIQLIRQVDENWYEGRLNGREGFFPVNYVEVIVALP</sequence>
<dbReference type="FunFam" id="2.30.30.40:FF:000072">
    <property type="entry name" value="Unconventional Myosin IB"/>
    <property type="match status" value="1"/>
</dbReference>
<dbReference type="PANTHER" id="PTHR14167:SF116">
    <property type="entry name" value="CAP, ISOFORM AC"/>
    <property type="match status" value="1"/>
</dbReference>
<keyword evidence="5" id="KW-1185">Reference proteome</keyword>
<dbReference type="PANTHER" id="PTHR14167">
    <property type="entry name" value="SH3 DOMAIN-CONTAINING"/>
    <property type="match status" value="1"/>
</dbReference>
<dbReference type="Gene3D" id="2.30.30.40">
    <property type="entry name" value="SH3 Domains"/>
    <property type="match status" value="1"/>
</dbReference>
<dbReference type="InterPro" id="IPR050384">
    <property type="entry name" value="Endophilin_SH3RF"/>
</dbReference>
<dbReference type="InterPro" id="IPR036028">
    <property type="entry name" value="SH3-like_dom_sf"/>
</dbReference>